<dbReference type="Gene3D" id="1.10.580.10">
    <property type="entry name" value="Citrate Synthase, domain 1"/>
    <property type="match status" value="1"/>
</dbReference>
<evidence type="ECO:0000256" key="7">
    <source>
        <dbReference type="ARBA" id="ARBA00022741"/>
    </source>
</evidence>
<dbReference type="FunFam" id="3.40.50.261:FF:000003">
    <property type="entry name" value="ATP-citrate synthase subunit"/>
    <property type="match status" value="1"/>
</dbReference>
<dbReference type="GO" id="GO:0005524">
    <property type="term" value="F:ATP binding"/>
    <property type="evidence" value="ECO:0007669"/>
    <property type="project" value="UniProtKB-KW"/>
</dbReference>
<feature type="domain" description="ATP-citrate synthase/succinyl-CoA ligase C-terminal" evidence="11">
    <location>
        <begin position="174"/>
        <end position="299"/>
    </location>
</feature>
<dbReference type="InterPro" id="IPR016102">
    <property type="entry name" value="Succinyl-CoA_synth-like"/>
</dbReference>
<evidence type="ECO:0000256" key="2">
    <source>
        <dbReference type="ARBA" id="ARBA00005163"/>
    </source>
</evidence>
<dbReference type="InterPro" id="IPR036969">
    <property type="entry name" value="Citrate_synthase_sf"/>
</dbReference>
<dbReference type="Gene3D" id="1.10.230.10">
    <property type="entry name" value="Cytochrome P450-Terp, domain 2"/>
    <property type="match status" value="1"/>
</dbReference>
<dbReference type="InterPro" id="IPR016143">
    <property type="entry name" value="Citrate_synth-like_sm_a-sub"/>
</dbReference>
<evidence type="ECO:0000313" key="13">
    <source>
        <dbReference type="Proteomes" id="UP000287233"/>
    </source>
</evidence>
<dbReference type="Pfam" id="PF00549">
    <property type="entry name" value="Ligase_CoA"/>
    <property type="match status" value="1"/>
</dbReference>
<dbReference type="GO" id="GO:0006633">
    <property type="term" value="P:fatty acid biosynthetic process"/>
    <property type="evidence" value="ECO:0007669"/>
    <property type="project" value="TreeGrafter"/>
</dbReference>
<accession>A0A410FVB6</accession>
<dbReference type="GO" id="GO:0006085">
    <property type="term" value="P:acetyl-CoA biosynthetic process"/>
    <property type="evidence" value="ECO:0007669"/>
    <property type="project" value="TreeGrafter"/>
</dbReference>
<dbReference type="PRINTS" id="PR01798">
    <property type="entry name" value="SCOASYNTHASE"/>
</dbReference>
<dbReference type="InterPro" id="IPR036291">
    <property type="entry name" value="NAD(P)-bd_dom_sf"/>
</dbReference>
<gene>
    <name evidence="12" type="ORF">BIP78_1178</name>
</gene>
<keyword evidence="3" id="KW-0963">Cytoplasm</keyword>
<dbReference type="GO" id="GO:0005829">
    <property type="term" value="C:cytosol"/>
    <property type="evidence" value="ECO:0007669"/>
    <property type="project" value="TreeGrafter"/>
</dbReference>
<organism evidence="12 13">
    <name type="scientific">Bipolaricaulis sibiricus</name>
    <dbReference type="NCBI Taxonomy" id="2501609"/>
    <lineage>
        <taxon>Bacteria</taxon>
        <taxon>Candidatus Bipolaricaulota</taxon>
        <taxon>Candidatus Bipolaricaulia</taxon>
        <taxon>Candidatus Bipolaricaulales</taxon>
        <taxon>Candidatus Bipolaricaulaceae</taxon>
        <taxon>Candidatus Bipolaricaulis</taxon>
    </lineage>
</organism>
<evidence type="ECO:0000259" key="11">
    <source>
        <dbReference type="Pfam" id="PF00549"/>
    </source>
</evidence>
<dbReference type="InterPro" id="IPR005811">
    <property type="entry name" value="SUCC_ACL_C"/>
</dbReference>
<evidence type="ECO:0000256" key="4">
    <source>
        <dbReference type="ARBA" id="ARBA00022516"/>
    </source>
</evidence>
<keyword evidence="7" id="KW-0547">Nucleotide-binding</keyword>
<comment type="subcellular location">
    <subcellularLocation>
        <location evidence="1">Cytoplasm</location>
    </subcellularLocation>
</comment>
<dbReference type="EMBL" id="CP034928">
    <property type="protein sequence ID" value="QAA76944.1"/>
    <property type="molecule type" value="Genomic_DNA"/>
</dbReference>
<dbReference type="Gene3D" id="3.40.50.720">
    <property type="entry name" value="NAD(P)-binding Rossmann-like Domain"/>
    <property type="match status" value="1"/>
</dbReference>
<keyword evidence="4" id="KW-0444">Lipid biosynthesis</keyword>
<evidence type="ECO:0000256" key="1">
    <source>
        <dbReference type="ARBA" id="ARBA00004496"/>
    </source>
</evidence>
<dbReference type="InterPro" id="IPR002020">
    <property type="entry name" value="Citrate_synthase"/>
</dbReference>
<dbReference type="UniPathway" id="UPA00223"/>
<keyword evidence="5" id="KW-0808">Transferase</keyword>
<evidence type="ECO:0000256" key="3">
    <source>
        <dbReference type="ARBA" id="ARBA00022490"/>
    </source>
</evidence>
<evidence type="ECO:0000313" key="12">
    <source>
        <dbReference type="EMBL" id="QAA76944.1"/>
    </source>
</evidence>
<comment type="pathway">
    <text evidence="2">Carbohydrate metabolism; tricarboxylic acid cycle.</text>
</comment>
<dbReference type="PANTHER" id="PTHR23118">
    <property type="entry name" value="ATP-CITRATE SYNTHASE"/>
    <property type="match status" value="1"/>
</dbReference>
<evidence type="ECO:0000256" key="9">
    <source>
        <dbReference type="ARBA" id="ARBA00022842"/>
    </source>
</evidence>
<reference evidence="13" key="1">
    <citation type="submission" date="2018-12" db="EMBL/GenBank/DDBJ databases">
        <title>Complete genome sequence of an uncultured bacterium of the candidate phylum Bipolaricaulota.</title>
        <authorList>
            <person name="Kadnikov V.V."/>
            <person name="Mardanov A.V."/>
            <person name="Beletsky A.V."/>
            <person name="Frank Y.A."/>
            <person name="Karnachuk O.V."/>
            <person name="Ravin N.V."/>
        </authorList>
    </citation>
    <scope>NUCLEOTIDE SEQUENCE [LARGE SCALE GENOMIC DNA]</scope>
</reference>
<dbReference type="GO" id="GO:0003878">
    <property type="term" value="F:ATP citrate synthase activity"/>
    <property type="evidence" value="ECO:0007669"/>
    <property type="project" value="TreeGrafter"/>
</dbReference>
<evidence type="ECO:0000256" key="10">
    <source>
        <dbReference type="ARBA" id="ARBA00023098"/>
    </source>
</evidence>
<dbReference type="SUPFAM" id="SSF51735">
    <property type="entry name" value="NAD(P)-binding Rossmann-fold domains"/>
    <property type="match status" value="1"/>
</dbReference>
<dbReference type="PROSITE" id="PS00399">
    <property type="entry name" value="SUCCINYL_COA_LIG_2"/>
    <property type="match status" value="1"/>
</dbReference>
<evidence type="ECO:0000256" key="6">
    <source>
        <dbReference type="ARBA" id="ARBA00022723"/>
    </source>
</evidence>
<dbReference type="AlphaFoldDB" id="A0A410FVB6"/>
<dbReference type="Proteomes" id="UP000287233">
    <property type="component" value="Chromosome"/>
</dbReference>
<evidence type="ECO:0000256" key="5">
    <source>
        <dbReference type="ARBA" id="ARBA00022679"/>
    </source>
</evidence>
<dbReference type="GO" id="GO:0046872">
    <property type="term" value="F:metal ion binding"/>
    <property type="evidence" value="ECO:0007669"/>
    <property type="project" value="UniProtKB-KW"/>
</dbReference>
<dbReference type="SUPFAM" id="SSF48256">
    <property type="entry name" value="Citrate synthase"/>
    <property type="match status" value="1"/>
</dbReference>
<evidence type="ECO:0000256" key="8">
    <source>
        <dbReference type="ARBA" id="ARBA00022840"/>
    </source>
</evidence>
<dbReference type="InterPro" id="IPR016142">
    <property type="entry name" value="Citrate_synth-like_lrg_a-sub"/>
</dbReference>
<dbReference type="CDD" id="cd06100">
    <property type="entry name" value="CCL_ACL-C"/>
    <property type="match status" value="1"/>
</dbReference>
<dbReference type="Pfam" id="PF00285">
    <property type="entry name" value="Citrate_synt"/>
    <property type="match status" value="1"/>
</dbReference>
<proteinExistence type="predicted"/>
<keyword evidence="6" id="KW-0479">Metal-binding</keyword>
<dbReference type="Gene3D" id="3.40.50.261">
    <property type="entry name" value="Succinyl-CoA synthetase domains"/>
    <property type="match status" value="1"/>
</dbReference>
<dbReference type="InterPro" id="IPR017440">
    <property type="entry name" value="Cit_synth/succinyl-CoA_lig_AS"/>
</dbReference>
<keyword evidence="8" id="KW-0067">ATP-binding</keyword>
<dbReference type="PANTHER" id="PTHR23118:SF42">
    <property type="entry name" value="ATP-CITRATE SYNTHASE"/>
    <property type="match status" value="1"/>
</dbReference>
<keyword evidence="10" id="KW-0443">Lipid metabolism</keyword>
<dbReference type="KEGG" id="bih:BIP78_1178"/>
<protein>
    <submittedName>
        <fullName evidence="12">ATP citrate synthase, beta chain</fullName>
    </submittedName>
</protein>
<name>A0A410FVB6_BIPS1</name>
<dbReference type="GO" id="GO:0006099">
    <property type="term" value="P:tricarboxylic acid cycle"/>
    <property type="evidence" value="ECO:0007669"/>
    <property type="project" value="UniProtKB-UniPathway"/>
</dbReference>
<keyword evidence="9" id="KW-0460">Magnesium</keyword>
<sequence length="616" mass="67032">MRADYELFTVDTQAFIYGEQLRAAQRMLDFDYLCRRAKPSVVALVTPERGGFEKLFWGTKEIRIPRITNLTEAAARFPEADVLVNFASQRSAYDVTVEALEIPTIRTIAVIAEGIPERQSRRMAALAKANGKWIIGPATVGGVKAGCFKIGNAAGTMDNIREAKLFRPGSVGFVSVSGGLSNEAYNIVARATDGLNEGIAIGGDAFPGSTLLEHLLRFEQNPAIKLLVSLGEVGGTKEYEIAEAVKAGKITRPLVMWVSGTCAKVLPGQVQFGHAGARADSAAETADAKNAALREAGVIVPKSFDDYGLRIKETYDRLVEAGPIVPAADVTPPSIPLDYAQARAEGLVRRPTNFVSTICDERGDVHTYCGVPINRVIEERYGIGGVIGLLWFKKDIPPYAREFIDIVLQIIADHGPAVSGAHNTIVAARAGKDLISSLVSGILTIGPRFGGAVNGAAEHFLHGLRSGLAPRQFVDEMRKRNVRIQGIGHRLHSLENPDARVELMKAFARKHFRGTPLLDYALAVEQVTTQKKGNLILNVDGCIGVLLVDLLVELRFSDEEIDEMIRAGLFNAFFVLGRSVGLIGHYFDQVRLEQDLYRHPLDDILYDVPQAPEKVG</sequence>